<sequence length="169" mass="20076">MNKILKILFFIFSLPLFYYVSLSNSEFPDIPPNSVQSNQPADVETPFRRGYYTNLTREEVIEHYKKEFNNKNNLYTLRLNYPPEESQTIIRDQTRSTYLEELTHPLRESLYISGLEAKNSIYQFNINGVDWQQKIIIRYIPSNVYVRILVMILTIGSSLFLIKEFLYVK</sequence>
<dbReference type="Proteomes" id="UP000034778">
    <property type="component" value="Unassembled WGS sequence"/>
</dbReference>
<keyword evidence="1" id="KW-0472">Membrane</keyword>
<keyword evidence="1" id="KW-1133">Transmembrane helix</keyword>
<gene>
    <name evidence="2" type="ORF">UR35_C0001G0108</name>
</gene>
<evidence type="ECO:0000256" key="1">
    <source>
        <dbReference type="SAM" id="Phobius"/>
    </source>
</evidence>
<evidence type="ECO:0000313" key="2">
    <source>
        <dbReference type="EMBL" id="KKP45511.1"/>
    </source>
</evidence>
<keyword evidence="1" id="KW-0812">Transmembrane</keyword>
<dbReference type="STRING" id="1618566.UR35_C0001G0108"/>
<proteinExistence type="predicted"/>
<reference evidence="2 3" key="1">
    <citation type="journal article" date="2015" name="Nature">
        <title>rRNA introns, odd ribosomes, and small enigmatic genomes across a large radiation of phyla.</title>
        <authorList>
            <person name="Brown C.T."/>
            <person name="Hug L.A."/>
            <person name="Thomas B.C."/>
            <person name="Sharon I."/>
            <person name="Castelle C.J."/>
            <person name="Singh A."/>
            <person name="Wilkins M.J."/>
            <person name="Williams K.H."/>
            <person name="Banfield J.F."/>
        </authorList>
    </citation>
    <scope>NUCLEOTIDE SEQUENCE [LARGE SCALE GENOMIC DNA]</scope>
</reference>
<protein>
    <submittedName>
        <fullName evidence="2">Uncharacterized protein</fullName>
    </submittedName>
</protein>
<accession>A0A0G0A2S2</accession>
<feature type="transmembrane region" description="Helical" evidence="1">
    <location>
        <begin position="144"/>
        <end position="162"/>
    </location>
</feature>
<dbReference type="AlphaFoldDB" id="A0A0G0A2S2"/>
<comment type="caution">
    <text evidence="2">The sequence shown here is derived from an EMBL/GenBank/DDBJ whole genome shotgun (WGS) entry which is preliminary data.</text>
</comment>
<name>A0A0G0A2S2_9BACT</name>
<organism evidence="2 3">
    <name type="scientific">Candidatus Woesebacteria bacterium GW2011_GWB1_33_22</name>
    <dbReference type="NCBI Taxonomy" id="1618566"/>
    <lineage>
        <taxon>Bacteria</taxon>
        <taxon>Candidatus Woeseibacteriota</taxon>
    </lineage>
</organism>
<evidence type="ECO:0000313" key="3">
    <source>
        <dbReference type="Proteomes" id="UP000034778"/>
    </source>
</evidence>
<dbReference type="EMBL" id="LBOW01000001">
    <property type="protein sequence ID" value="KKP45511.1"/>
    <property type="molecule type" value="Genomic_DNA"/>
</dbReference>